<comment type="caution">
    <text evidence="11">The sequence shown here is derived from an EMBL/GenBank/DDBJ whole genome shotgun (WGS) entry which is preliminary data.</text>
</comment>
<feature type="domain" description="GIY-YIG" evidence="9">
    <location>
        <begin position="36"/>
        <end position="115"/>
    </location>
</feature>
<dbReference type="SMART" id="SM00465">
    <property type="entry name" value="GIYc"/>
    <property type="match status" value="1"/>
</dbReference>
<dbReference type="GO" id="GO:0006289">
    <property type="term" value="P:nucleotide-excision repair"/>
    <property type="evidence" value="ECO:0007669"/>
    <property type="project" value="UniProtKB-UniRule"/>
</dbReference>
<dbReference type="InterPro" id="IPR050066">
    <property type="entry name" value="UvrABC_protein_C"/>
</dbReference>
<evidence type="ECO:0000256" key="1">
    <source>
        <dbReference type="ARBA" id="ARBA00022490"/>
    </source>
</evidence>
<name>Q0YUU8_9CHLB</name>
<keyword evidence="2 7" id="KW-0227">DNA damage</keyword>
<reference evidence="11 12" key="1">
    <citation type="submission" date="2006-07" db="EMBL/GenBank/DDBJ databases">
        <title>Annotation of the draft genome assembly of Chlorobium ferroxidans DSM 13031.</title>
        <authorList>
            <consortium name="US DOE Joint Genome Institute (JGI-ORNL)"/>
            <person name="Larimer F."/>
            <person name="Land M."/>
            <person name="Hauser L."/>
        </authorList>
    </citation>
    <scope>NUCLEOTIDE SEQUENCE [LARGE SCALE GENOMIC DNA]</scope>
    <source>
        <strain evidence="11 12">DSM 13031</strain>
    </source>
</reference>
<dbReference type="AlphaFoldDB" id="Q0YUU8"/>
<sequence>MNITFQPYLIMANHDEHDEHKGRAKILKEKLSSLPSSPGVYQFINDKGRVIYVGKAKNLRNRVRSYFRNPQQLFGKTLVLVSHIDNFEVIITSSEVEALILENNLIKELKPRYNVNLKDDKTYPYLVITNEPFPRIFLTRQVRRDGSTWFGPYTEAGQLRTILDLLGSIFPIRSCKHRLSPENIAAHKFKVCLDYHIHKCKGPCEGLQSEEEYLLMIGEIIRLLKGRTSAMIRTLTERMQYFAAELKFEQAAELKAQLDSLKRYAERQKVVSGDALDRDVFAVASGEDDACGVVFKIREGKLLGSQRIYMNNTSGESEEVLQSRVLEKYYLETLELIPDEILLRKPLTDEEESALRALLTEKQKEEKQEKKQIRFLVPQIGEKAHLMEMCHQNARHHLEEYLIQKQKRGEAAREHYGLIALKELLHLSVIPQRIECFDNSHLQGTDYVSSMVCFEKGKPKKSDYRKFKLKSFQGSDDYAAMEEVIHRRYGGSLARELALPDLIIVDGGKGQVNTAFTALNALGISCPVIGLAKRIEEIFTPHAPDPFNLPKTSPALKLLQQLRDEAHRFAVTYHRKLRTERTLQTELTTIEGIGEKTAFKLLKQFGSADAVSRATIEELQAATGAKSAQAVYLFYHP</sequence>
<evidence type="ECO:0000259" key="8">
    <source>
        <dbReference type="PROSITE" id="PS50151"/>
    </source>
</evidence>
<protein>
    <recommendedName>
        <fullName evidence="7">UvrABC system protein C</fullName>
        <shortName evidence="7">Protein UvrC</shortName>
    </recommendedName>
    <alternativeName>
        <fullName evidence="7">Excinuclease ABC subunit C</fullName>
    </alternativeName>
</protein>
<dbReference type="InterPro" id="IPR004791">
    <property type="entry name" value="UvrC"/>
</dbReference>
<dbReference type="PANTHER" id="PTHR30562:SF1">
    <property type="entry name" value="UVRABC SYSTEM PROTEIN C"/>
    <property type="match status" value="1"/>
</dbReference>
<proteinExistence type="inferred from homology"/>
<evidence type="ECO:0000256" key="2">
    <source>
        <dbReference type="ARBA" id="ARBA00022763"/>
    </source>
</evidence>
<dbReference type="GO" id="GO:0005737">
    <property type="term" value="C:cytoplasm"/>
    <property type="evidence" value="ECO:0007669"/>
    <property type="project" value="UniProtKB-SubCell"/>
</dbReference>
<dbReference type="SUPFAM" id="SSF46600">
    <property type="entry name" value="C-terminal UvrC-binding domain of UvrB"/>
    <property type="match status" value="1"/>
</dbReference>
<feature type="domain" description="UvrC family homology region profile" evidence="10">
    <location>
        <begin position="280"/>
        <end position="515"/>
    </location>
</feature>
<dbReference type="GO" id="GO:0003677">
    <property type="term" value="F:DNA binding"/>
    <property type="evidence" value="ECO:0007669"/>
    <property type="project" value="UniProtKB-UniRule"/>
</dbReference>
<keyword evidence="12" id="KW-1185">Reference proteome</keyword>
<dbReference type="Gene3D" id="4.10.860.10">
    <property type="entry name" value="UVR domain"/>
    <property type="match status" value="1"/>
</dbReference>
<dbReference type="Pfam" id="PF02151">
    <property type="entry name" value="UVR"/>
    <property type="match status" value="1"/>
</dbReference>
<dbReference type="Gene3D" id="3.40.1440.10">
    <property type="entry name" value="GIY-YIG endonuclease"/>
    <property type="match status" value="1"/>
</dbReference>
<evidence type="ECO:0000313" key="12">
    <source>
        <dbReference type="Proteomes" id="UP000004162"/>
    </source>
</evidence>
<dbReference type="InterPro" id="IPR035901">
    <property type="entry name" value="GIY-YIG_endonuc_sf"/>
</dbReference>
<evidence type="ECO:0000259" key="10">
    <source>
        <dbReference type="PROSITE" id="PS50165"/>
    </source>
</evidence>
<dbReference type="GO" id="GO:0009380">
    <property type="term" value="C:excinuclease repair complex"/>
    <property type="evidence" value="ECO:0007669"/>
    <property type="project" value="InterPro"/>
</dbReference>
<keyword evidence="1 7" id="KW-0963">Cytoplasm</keyword>
<dbReference type="Gene3D" id="1.10.150.20">
    <property type="entry name" value="5' to 3' exonuclease, C-terminal subdomain"/>
    <property type="match status" value="1"/>
</dbReference>
<dbReference type="GO" id="GO:0009432">
    <property type="term" value="P:SOS response"/>
    <property type="evidence" value="ECO:0007669"/>
    <property type="project" value="UniProtKB-UniRule"/>
</dbReference>
<keyword evidence="3 7" id="KW-0228">DNA excision</keyword>
<dbReference type="InterPro" id="IPR010994">
    <property type="entry name" value="RuvA_2-like"/>
</dbReference>
<comment type="subcellular location">
    <subcellularLocation>
        <location evidence="7">Cytoplasm</location>
    </subcellularLocation>
</comment>
<dbReference type="FunFam" id="3.30.420.340:FF:000004">
    <property type="entry name" value="UvrABC system protein C"/>
    <property type="match status" value="1"/>
</dbReference>
<dbReference type="InterPro" id="IPR001943">
    <property type="entry name" value="UVR_dom"/>
</dbReference>
<keyword evidence="5 7" id="KW-0234">DNA repair</keyword>
<dbReference type="HAMAP" id="MF_00203">
    <property type="entry name" value="UvrC"/>
    <property type="match status" value="1"/>
</dbReference>
<dbReference type="PROSITE" id="PS50165">
    <property type="entry name" value="UVRC"/>
    <property type="match status" value="1"/>
</dbReference>
<comment type="subunit">
    <text evidence="7">Interacts with UvrB in an incision complex.</text>
</comment>
<dbReference type="CDD" id="cd10434">
    <property type="entry name" value="GIY-YIG_UvrC_Cho"/>
    <property type="match status" value="1"/>
</dbReference>
<dbReference type="PROSITE" id="PS50151">
    <property type="entry name" value="UVR"/>
    <property type="match status" value="1"/>
</dbReference>
<gene>
    <name evidence="7" type="primary">uvrC</name>
    <name evidence="11" type="ORF">CferDRAFT_1945</name>
</gene>
<feature type="domain" description="UVR" evidence="8">
    <location>
        <begin position="229"/>
        <end position="264"/>
    </location>
</feature>
<evidence type="ECO:0000256" key="4">
    <source>
        <dbReference type="ARBA" id="ARBA00022881"/>
    </source>
</evidence>
<keyword evidence="6 7" id="KW-0742">SOS response</keyword>
<accession>Q0YUU8</accession>
<dbReference type="GO" id="GO:0009381">
    <property type="term" value="F:excinuclease ABC activity"/>
    <property type="evidence" value="ECO:0007669"/>
    <property type="project" value="UniProtKB-UniRule"/>
</dbReference>
<dbReference type="Pfam" id="PF08459">
    <property type="entry name" value="UvrC_RNaseH_dom"/>
    <property type="match status" value="1"/>
</dbReference>
<dbReference type="PANTHER" id="PTHR30562">
    <property type="entry name" value="UVRC/OXIDOREDUCTASE"/>
    <property type="match status" value="1"/>
</dbReference>
<comment type="function">
    <text evidence="7">The UvrABC repair system catalyzes the recognition and processing of DNA lesions. UvrC both incises the 5' and 3' sides of the lesion. The N-terminal half is responsible for the 3' incision and the C-terminal half is responsible for the 5' incision.</text>
</comment>
<keyword evidence="4 7" id="KW-0267">Excision nuclease</keyword>
<dbReference type="Pfam" id="PF14520">
    <property type="entry name" value="HHH_5"/>
    <property type="match status" value="1"/>
</dbReference>
<dbReference type="InterPro" id="IPR001162">
    <property type="entry name" value="UvrC_RNase_H_dom"/>
</dbReference>
<evidence type="ECO:0000256" key="7">
    <source>
        <dbReference type="HAMAP-Rule" id="MF_00203"/>
    </source>
</evidence>
<dbReference type="NCBIfam" id="TIGR00194">
    <property type="entry name" value="uvrC"/>
    <property type="match status" value="1"/>
</dbReference>
<dbReference type="InterPro" id="IPR036876">
    <property type="entry name" value="UVR_dom_sf"/>
</dbReference>
<evidence type="ECO:0000256" key="6">
    <source>
        <dbReference type="ARBA" id="ARBA00023236"/>
    </source>
</evidence>
<evidence type="ECO:0000256" key="5">
    <source>
        <dbReference type="ARBA" id="ARBA00023204"/>
    </source>
</evidence>
<dbReference type="Pfam" id="PF01541">
    <property type="entry name" value="GIY-YIG"/>
    <property type="match status" value="1"/>
</dbReference>
<dbReference type="SUPFAM" id="SSF47781">
    <property type="entry name" value="RuvA domain 2-like"/>
    <property type="match status" value="1"/>
</dbReference>
<dbReference type="EMBL" id="AASE01000001">
    <property type="protein sequence ID" value="EAT59938.1"/>
    <property type="molecule type" value="Genomic_DNA"/>
</dbReference>
<dbReference type="InterPro" id="IPR047296">
    <property type="entry name" value="GIY-YIG_UvrC_Cho"/>
</dbReference>
<evidence type="ECO:0000256" key="3">
    <source>
        <dbReference type="ARBA" id="ARBA00022769"/>
    </source>
</evidence>
<dbReference type="InterPro" id="IPR000305">
    <property type="entry name" value="GIY-YIG_endonuc"/>
</dbReference>
<comment type="similarity">
    <text evidence="7">Belongs to the UvrC family.</text>
</comment>
<dbReference type="FunFam" id="3.40.1440.10:FF:000001">
    <property type="entry name" value="UvrABC system protein C"/>
    <property type="match status" value="1"/>
</dbReference>
<dbReference type="InterPro" id="IPR038476">
    <property type="entry name" value="UvrC_RNase_H_dom_sf"/>
</dbReference>
<dbReference type="Proteomes" id="UP000004162">
    <property type="component" value="Unassembled WGS sequence"/>
</dbReference>
<dbReference type="NCBIfam" id="NF001824">
    <property type="entry name" value="PRK00558.1-5"/>
    <property type="match status" value="1"/>
</dbReference>
<evidence type="ECO:0000259" key="9">
    <source>
        <dbReference type="PROSITE" id="PS50164"/>
    </source>
</evidence>
<dbReference type="SUPFAM" id="SSF82771">
    <property type="entry name" value="GIY-YIG endonuclease"/>
    <property type="match status" value="1"/>
</dbReference>
<evidence type="ECO:0000313" key="11">
    <source>
        <dbReference type="EMBL" id="EAT59938.1"/>
    </source>
</evidence>
<dbReference type="PROSITE" id="PS50164">
    <property type="entry name" value="GIY_YIG"/>
    <property type="match status" value="1"/>
</dbReference>
<dbReference type="Gene3D" id="3.30.420.340">
    <property type="entry name" value="UvrC, RNAse H endonuclease domain"/>
    <property type="match status" value="1"/>
</dbReference>
<dbReference type="Pfam" id="PF22920">
    <property type="entry name" value="UvrC_RNaseH"/>
    <property type="match status" value="1"/>
</dbReference>
<organism evidence="11 12">
    <name type="scientific">Chlorobium ferrooxidans DSM 13031</name>
    <dbReference type="NCBI Taxonomy" id="377431"/>
    <lineage>
        <taxon>Bacteria</taxon>
        <taxon>Pseudomonadati</taxon>
        <taxon>Chlorobiota</taxon>
        <taxon>Chlorobiia</taxon>
        <taxon>Chlorobiales</taxon>
        <taxon>Chlorobiaceae</taxon>
        <taxon>Chlorobium/Pelodictyon group</taxon>
        <taxon>Chlorobium</taxon>
    </lineage>
</organism>
<reference evidence="11 12" key="2">
    <citation type="submission" date="2006-07" db="EMBL/GenBank/DDBJ databases">
        <title>Sequencing of the draft genome and assembly of Chlorobium ferroxidans DSM 13031.</title>
        <authorList>
            <consortium name="US DOE Joint Genome Institute (JGI-PGF)"/>
            <person name="Copeland A."/>
            <person name="Lucas S."/>
            <person name="Lapidus A."/>
            <person name="Barry K."/>
            <person name="Glavina del Rio T."/>
            <person name="Dalin E."/>
            <person name="Tice H."/>
            <person name="Bruce D."/>
            <person name="Pitluck S."/>
            <person name="Richardson P."/>
        </authorList>
    </citation>
    <scope>NUCLEOTIDE SEQUENCE [LARGE SCALE GENOMIC DNA]</scope>
    <source>
        <strain evidence="11 12">DSM 13031</strain>
    </source>
</reference>